<feature type="region of interest" description="Disordered" evidence="8">
    <location>
        <begin position="95"/>
        <end position="171"/>
    </location>
</feature>
<dbReference type="PaxDb" id="55529-EKX31998"/>
<dbReference type="EnsemblProtists" id="EKX31998">
    <property type="protein sequence ID" value="EKX31998"/>
    <property type="gene ID" value="GUITHDRAFT_166782"/>
</dbReference>
<evidence type="ECO:0000256" key="1">
    <source>
        <dbReference type="ARBA" id="ARBA00004123"/>
    </source>
</evidence>
<keyword evidence="3" id="KW-0805">Transcription regulation</keyword>
<protein>
    <recommendedName>
        <fullName evidence="9">BZIP domain-containing protein</fullName>
    </recommendedName>
</protein>
<evidence type="ECO:0000256" key="8">
    <source>
        <dbReference type="SAM" id="MobiDB-lite"/>
    </source>
</evidence>
<feature type="domain" description="BZIP" evidence="9">
    <location>
        <begin position="200"/>
        <end position="263"/>
    </location>
</feature>
<proteinExistence type="inferred from homology"/>
<dbReference type="GO" id="GO:0003677">
    <property type="term" value="F:DNA binding"/>
    <property type="evidence" value="ECO:0007669"/>
    <property type="project" value="UniProtKB-KW"/>
</dbReference>
<evidence type="ECO:0000256" key="5">
    <source>
        <dbReference type="ARBA" id="ARBA00023163"/>
    </source>
</evidence>
<evidence type="ECO:0000313" key="11">
    <source>
        <dbReference type="EnsemblProtists" id="EKX31998"/>
    </source>
</evidence>
<dbReference type="KEGG" id="gtt:GUITHDRAFT_166782"/>
<evidence type="ECO:0000259" key="9">
    <source>
        <dbReference type="PROSITE" id="PS50217"/>
    </source>
</evidence>
<comment type="similarity">
    <text evidence="2">Belongs to the bZIP family.</text>
</comment>
<feature type="coiled-coil region" evidence="7">
    <location>
        <begin position="211"/>
        <end position="259"/>
    </location>
</feature>
<dbReference type="CDD" id="cd14704">
    <property type="entry name" value="bZIP_HY5-like"/>
    <property type="match status" value="1"/>
</dbReference>
<dbReference type="InterPro" id="IPR046347">
    <property type="entry name" value="bZIP_sf"/>
</dbReference>
<organism evidence="10">
    <name type="scientific">Guillardia theta (strain CCMP2712)</name>
    <name type="common">Cryptophyte</name>
    <dbReference type="NCBI Taxonomy" id="905079"/>
    <lineage>
        <taxon>Eukaryota</taxon>
        <taxon>Cryptophyceae</taxon>
        <taxon>Pyrenomonadales</taxon>
        <taxon>Geminigeraceae</taxon>
        <taxon>Guillardia</taxon>
    </lineage>
</organism>
<reference evidence="12" key="2">
    <citation type="submission" date="2012-11" db="EMBL/GenBank/DDBJ databases">
        <authorList>
            <person name="Kuo A."/>
            <person name="Curtis B.A."/>
            <person name="Tanifuji G."/>
            <person name="Burki F."/>
            <person name="Gruber A."/>
            <person name="Irimia M."/>
            <person name="Maruyama S."/>
            <person name="Arias M.C."/>
            <person name="Ball S.G."/>
            <person name="Gile G.H."/>
            <person name="Hirakawa Y."/>
            <person name="Hopkins J.F."/>
            <person name="Rensing S.A."/>
            <person name="Schmutz J."/>
            <person name="Symeonidi A."/>
            <person name="Elias M."/>
            <person name="Eveleigh R.J."/>
            <person name="Herman E.K."/>
            <person name="Klute M.J."/>
            <person name="Nakayama T."/>
            <person name="Obornik M."/>
            <person name="Reyes-Prieto A."/>
            <person name="Armbrust E.V."/>
            <person name="Aves S.J."/>
            <person name="Beiko R.G."/>
            <person name="Coutinho P."/>
            <person name="Dacks J.B."/>
            <person name="Durnford D.G."/>
            <person name="Fast N.M."/>
            <person name="Green B.R."/>
            <person name="Grisdale C."/>
            <person name="Hempe F."/>
            <person name="Henrissat B."/>
            <person name="Hoppner M.P."/>
            <person name="Ishida K.-I."/>
            <person name="Kim E."/>
            <person name="Koreny L."/>
            <person name="Kroth P.G."/>
            <person name="Liu Y."/>
            <person name="Malik S.-B."/>
            <person name="Maier U.G."/>
            <person name="McRose D."/>
            <person name="Mock T."/>
            <person name="Neilson J.A."/>
            <person name="Onodera N.T."/>
            <person name="Poole A.M."/>
            <person name="Pritham E.J."/>
            <person name="Richards T.A."/>
            <person name="Rocap G."/>
            <person name="Roy S.W."/>
            <person name="Sarai C."/>
            <person name="Schaack S."/>
            <person name="Shirato S."/>
            <person name="Slamovits C.H."/>
            <person name="Spencer D.F."/>
            <person name="Suzuki S."/>
            <person name="Worden A.Z."/>
            <person name="Zauner S."/>
            <person name="Barry K."/>
            <person name="Bell C."/>
            <person name="Bharti A.K."/>
            <person name="Crow J.A."/>
            <person name="Grimwood J."/>
            <person name="Kramer R."/>
            <person name="Lindquist E."/>
            <person name="Lucas S."/>
            <person name="Salamov A."/>
            <person name="McFadden G.I."/>
            <person name="Lane C.E."/>
            <person name="Keeling P.J."/>
            <person name="Gray M.W."/>
            <person name="Grigoriev I.V."/>
            <person name="Archibald J.M."/>
        </authorList>
    </citation>
    <scope>NUCLEOTIDE SEQUENCE</scope>
    <source>
        <strain evidence="12">CCMP2712</strain>
    </source>
</reference>
<dbReference type="Gene3D" id="1.20.5.170">
    <property type="match status" value="1"/>
</dbReference>
<dbReference type="GO" id="GO:0003700">
    <property type="term" value="F:DNA-binding transcription factor activity"/>
    <property type="evidence" value="ECO:0007669"/>
    <property type="project" value="InterPro"/>
</dbReference>
<dbReference type="RefSeq" id="XP_005818978.1">
    <property type="nucleotide sequence ID" value="XM_005818921.1"/>
</dbReference>
<gene>
    <name evidence="10" type="ORF">GUITHDRAFT_166782</name>
</gene>
<comment type="subcellular location">
    <subcellularLocation>
        <location evidence="1">Nucleus</location>
    </subcellularLocation>
</comment>
<dbReference type="PANTHER" id="PTHR47416:SF8">
    <property type="entry name" value="BASIC-LEUCINE ZIPPER TRANSCRIPTION FACTOR E-RELATED"/>
    <property type="match status" value="1"/>
</dbReference>
<reference evidence="10 12" key="1">
    <citation type="journal article" date="2012" name="Nature">
        <title>Algal genomes reveal evolutionary mosaicism and the fate of nucleomorphs.</title>
        <authorList>
            <consortium name="DOE Joint Genome Institute"/>
            <person name="Curtis B.A."/>
            <person name="Tanifuji G."/>
            <person name="Burki F."/>
            <person name="Gruber A."/>
            <person name="Irimia M."/>
            <person name="Maruyama S."/>
            <person name="Arias M.C."/>
            <person name="Ball S.G."/>
            <person name="Gile G.H."/>
            <person name="Hirakawa Y."/>
            <person name="Hopkins J.F."/>
            <person name="Kuo A."/>
            <person name="Rensing S.A."/>
            <person name="Schmutz J."/>
            <person name="Symeonidi A."/>
            <person name="Elias M."/>
            <person name="Eveleigh R.J."/>
            <person name="Herman E.K."/>
            <person name="Klute M.J."/>
            <person name="Nakayama T."/>
            <person name="Obornik M."/>
            <person name="Reyes-Prieto A."/>
            <person name="Armbrust E.V."/>
            <person name="Aves S.J."/>
            <person name="Beiko R.G."/>
            <person name="Coutinho P."/>
            <person name="Dacks J.B."/>
            <person name="Durnford D.G."/>
            <person name="Fast N.M."/>
            <person name="Green B.R."/>
            <person name="Grisdale C.J."/>
            <person name="Hempel F."/>
            <person name="Henrissat B."/>
            <person name="Hoppner M.P."/>
            <person name="Ishida K."/>
            <person name="Kim E."/>
            <person name="Koreny L."/>
            <person name="Kroth P.G."/>
            <person name="Liu Y."/>
            <person name="Malik S.B."/>
            <person name="Maier U.G."/>
            <person name="McRose D."/>
            <person name="Mock T."/>
            <person name="Neilson J.A."/>
            <person name="Onodera N.T."/>
            <person name="Poole A.M."/>
            <person name="Pritham E.J."/>
            <person name="Richards T.A."/>
            <person name="Rocap G."/>
            <person name="Roy S.W."/>
            <person name="Sarai C."/>
            <person name="Schaack S."/>
            <person name="Shirato S."/>
            <person name="Slamovits C.H."/>
            <person name="Spencer D.F."/>
            <person name="Suzuki S."/>
            <person name="Worden A.Z."/>
            <person name="Zauner S."/>
            <person name="Barry K."/>
            <person name="Bell C."/>
            <person name="Bharti A.K."/>
            <person name="Crow J.A."/>
            <person name="Grimwood J."/>
            <person name="Kramer R."/>
            <person name="Lindquist E."/>
            <person name="Lucas S."/>
            <person name="Salamov A."/>
            <person name="McFadden G.I."/>
            <person name="Lane C.E."/>
            <person name="Keeling P.J."/>
            <person name="Gray M.W."/>
            <person name="Grigoriev I.V."/>
            <person name="Archibald J.M."/>
        </authorList>
    </citation>
    <scope>NUCLEOTIDE SEQUENCE</scope>
    <source>
        <strain evidence="10 12">CCMP2712</strain>
    </source>
</reference>
<keyword evidence="7" id="KW-0175">Coiled coil</keyword>
<dbReference type="AlphaFoldDB" id="L1I6W1"/>
<reference evidence="11" key="3">
    <citation type="submission" date="2015-06" db="UniProtKB">
        <authorList>
            <consortium name="EnsemblProtists"/>
        </authorList>
    </citation>
    <scope>IDENTIFICATION</scope>
</reference>
<dbReference type="PROSITE" id="PS50217">
    <property type="entry name" value="BZIP"/>
    <property type="match status" value="1"/>
</dbReference>
<evidence type="ECO:0000313" key="12">
    <source>
        <dbReference type="Proteomes" id="UP000011087"/>
    </source>
</evidence>
<evidence type="ECO:0000256" key="3">
    <source>
        <dbReference type="ARBA" id="ARBA00023015"/>
    </source>
</evidence>
<dbReference type="SMART" id="SM00338">
    <property type="entry name" value="BRLZ"/>
    <property type="match status" value="1"/>
</dbReference>
<keyword evidence="6" id="KW-0539">Nucleus</keyword>
<dbReference type="SUPFAM" id="SSF57959">
    <property type="entry name" value="Leucine zipper domain"/>
    <property type="match status" value="1"/>
</dbReference>
<keyword evidence="5" id="KW-0804">Transcription</keyword>
<dbReference type="Pfam" id="PF00170">
    <property type="entry name" value="bZIP_1"/>
    <property type="match status" value="1"/>
</dbReference>
<evidence type="ECO:0000256" key="4">
    <source>
        <dbReference type="ARBA" id="ARBA00023125"/>
    </source>
</evidence>
<evidence type="ECO:0000256" key="2">
    <source>
        <dbReference type="ARBA" id="ARBA00007163"/>
    </source>
</evidence>
<accession>L1I6W1</accession>
<feature type="region of interest" description="Disordered" evidence="8">
    <location>
        <begin position="1"/>
        <end position="37"/>
    </location>
</feature>
<dbReference type="EMBL" id="JH993220">
    <property type="protein sequence ID" value="EKX31998.1"/>
    <property type="molecule type" value="Genomic_DNA"/>
</dbReference>
<dbReference type="GO" id="GO:0005634">
    <property type="term" value="C:nucleus"/>
    <property type="evidence" value="ECO:0007669"/>
    <property type="project" value="UniProtKB-SubCell"/>
</dbReference>
<dbReference type="HOGENOM" id="CLU_453792_0_0_1"/>
<evidence type="ECO:0000313" key="10">
    <source>
        <dbReference type="EMBL" id="EKX31998.1"/>
    </source>
</evidence>
<dbReference type="Proteomes" id="UP000011087">
    <property type="component" value="Unassembled WGS sequence"/>
</dbReference>
<dbReference type="InterPro" id="IPR004827">
    <property type="entry name" value="bZIP"/>
</dbReference>
<dbReference type="GeneID" id="17288723"/>
<dbReference type="OrthoDB" id="674948at2759"/>
<evidence type="ECO:0000256" key="6">
    <source>
        <dbReference type="ARBA" id="ARBA00023242"/>
    </source>
</evidence>
<keyword evidence="4" id="KW-0238">DNA-binding</keyword>
<keyword evidence="12" id="KW-1185">Reference proteome</keyword>
<dbReference type="PANTHER" id="PTHR47416">
    <property type="entry name" value="BASIC-LEUCINE ZIPPER TRANSCRIPTION FACTOR F-RELATED"/>
    <property type="match status" value="1"/>
</dbReference>
<sequence length="602" mass="66145">MTDWSVDLTTSFEAGDAEKGARPSPEPDSSGTSELGDFELNYLHQIYQSPEDFTPCDEDFLLYDETKPAPQCISEEAESPQEAAWLQTTISLSDSMEGNESPAAEESKGAEKPAAPAPAPSSASTSLAAHERPAPTSLPMQPQPYVYNLNGSKKRKEPERLPALLKRPEPTTAEVNQANEILATLGGRDPSSLTPDEQKLLKKQKRLIKNRESAQLSRQRKKNHLEALEMQVQQLEKERAALTLRMEHLIEENAFLKKQLMGQGRLPPTPAQTSTLPATPLTVKPIQAASSKTSKGSIALAVVLIAGMCFSSVDIVQERLPQLYVPRSSAVEFSGIPYPDSDHGRKGGRVLLSVAPDEDTRNAYTLDKKQLLIVTLLDHLVGQIHAPASLFSRLCYKLADMEVLSNCDFLSDIESVRRRYLAEFKELNEEFVKDKDEVHVDAEFTFATSNALTKSIDAVPTRYRTMPLPGSPSSNALRELLKSKAAGSFRSDFNVLCPEAQLLIADKPANDMSVSARLIRKQSKPLSPVRNGTADELRTEHIASKEDGKLSSALSMILPRNILDSQSFAEYLPKQLSPLVEVQCSSFNLHPLFPNSISLSGA</sequence>
<evidence type="ECO:0000256" key="7">
    <source>
        <dbReference type="SAM" id="Coils"/>
    </source>
</evidence>
<name>L1I6W1_GUITC</name>